<dbReference type="InterPro" id="IPR038305">
    <property type="entry name" value="HeLo_sf"/>
</dbReference>
<evidence type="ECO:0000256" key="1">
    <source>
        <dbReference type="SAM" id="Coils"/>
    </source>
</evidence>
<dbReference type="Proteomes" id="UP000007322">
    <property type="component" value="Chromosome 1"/>
</dbReference>
<dbReference type="EMBL" id="CP003002">
    <property type="protein sequence ID" value="AEO53857.1"/>
    <property type="molecule type" value="Genomic_DNA"/>
</dbReference>
<sequence length="119" mass="13244">MDPVSSANNITALFSSVLQGLKSVQLARSFGDDLKVHQLRLEIIRLRLSRWGQATGLCSDETEGGGDGEDKNKGAVLQEKADEIEDLLDAIRSLLRKREKYEMQSPTFGNFKYGTGKRQ</sequence>
<dbReference type="Gene3D" id="1.20.120.1020">
    <property type="entry name" value="Prion-inhibition and propagation, HeLo domain"/>
    <property type="match status" value="1"/>
</dbReference>
<organism evidence="3 4">
    <name type="scientific">Thermothelomyces thermophilus (strain ATCC 42464 / BCRC 31852 / DSM 1799)</name>
    <name type="common">Sporotrichum thermophile</name>
    <dbReference type="NCBI Taxonomy" id="573729"/>
    <lineage>
        <taxon>Eukaryota</taxon>
        <taxon>Fungi</taxon>
        <taxon>Dikarya</taxon>
        <taxon>Ascomycota</taxon>
        <taxon>Pezizomycotina</taxon>
        <taxon>Sordariomycetes</taxon>
        <taxon>Sordariomycetidae</taxon>
        <taxon>Sordariales</taxon>
        <taxon>Chaetomiaceae</taxon>
        <taxon>Thermothelomyces</taxon>
    </lineage>
</organism>
<reference evidence="3 4" key="1">
    <citation type="journal article" date="2011" name="Nat. Biotechnol.">
        <title>Comparative genomic analysis of the thermophilic biomass-degrading fungi Myceliophthora thermophila and Thielavia terrestris.</title>
        <authorList>
            <person name="Berka R.M."/>
            <person name="Grigoriev I.V."/>
            <person name="Otillar R."/>
            <person name="Salamov A."/>
            <person name="Grimwood J."/>
            <person name="Reid I."/>
            <person name="Ishmael N."/>
            <person name="John T."/>
            <person name="Darmond C."/>
            <person name="Moisan M.-C."/>
            <person name="Henrissat B."/>
            <person name="Coutinho P.M."/>
            <person name="Lombard V."/>
            <person name="Natvig D.O."/>
            <person name="Lindquist E."/>
            <person name="Schmutz J."/>
            <person name="Lucas S."/>
            <person name="Harris P."/>
            <person name="Powlowski J."/>
            <person name="Bellemare A."/>
            <person name="Taylor D."/>
            <person name="Butler G."/>
            <person name="de Vries R.P."/>
            <person name="Allijn I.E."/>
            <person name="van den Brink J."/>
            <person name="Ushinsky S."/>
            <person name="Storms R."/>
            <person name="Powell A.J."/>
            <person name="Paulsen I.T."/>
            <person name="Elbourne L.D.H."/>
            <person name="Baker S.E."/>
            <person name="Magnuson J."/>
            <person name="LaBoissiere S."/>
            <person name="Clutterbuck A.J."/>
            <person name="Martinez D."/>
            <person name="Wogulis M."/>
            <person name="de Leon A.L."/>
            <person name="Rey M.W."/>
            <person name="Tsang A."/>
        </authorList>
    </citation>
    <scope>NUCLEOTIDE SEQUENCE [LARGE SCALE GENOMIC DNA]</scope>
    <source>
        <strain evidence="4">ATCC 42464 / BCRC 31852 / DSM 1799</strain>
    </source>
</reference>
<dbReference type="GeneID" id="11512852"/>
<dbReference type="RefSeq" id="XP_003659102.1">
    <property type="nucleotide sequence ID" value="XM_003659054.1"/>
</dbReference>
<feature type="domain" description="Prion-inhibition and propagation HeLo" evidence="2">
    <location>
        <begin position="10"/>
        <end position="102"/>
    </location>
</feature>
<dbReference type="InterPro" id="IPR029498">
    <property type="entry name" value="HeLo_dom"/>
</dbReference>
<evidence type="ECO:0000313" key="3">
    <source>
        <dbReference type="EMBL" id="AEO53857.1"/>
    </source>
</evidence>
<name>G2Q687_THET4</name>
<keyword evidence="1" id="KW-0175">Coiled coil</keyword>
<gene>
    <name evidence="3" type="ORF">MYCTH_2295736</name>
</gene>
<dbReference type="HOGENOM" id="CLU_2063097_0_0_1"/>
<protein>
    <recommendedName>
        <fullName evidence="2">Prion-inhibition and propagation HeLo domain-containing protein</fullName>
    </recommendedName>
</protein>
<accession>G2Q687</accession>
<dbReference type="KEGG" id="mtm:MYCTH_2295736"/>
<dbReference type="Pfam" id="PF14479">
    <property type="entry name" value="HeLo"/>
    <property type="match status" value="1"/>
</dbReference>
<evidence type="ECO:0000313" key="4">
    <source>
        <dbReference type="Proteomes" id="UP000007322"/>
    </source>
</evidence>
<dbReference type="VEuPathDB" id="FungiDB:MYCTH_2295736"/>
<dbReference type="InParanoid" id="G2Q687"/>
<keyword evidence="4" id="KW-1185">Reference proteome</keyword>
<feature type="coiled-coil region" evidence="1">
    <location>
        <begin position="77"/>
        <end position="104"/>
    </location>
</feature>
<dbReference type="AlphaFoldDB" id="G2Q687"/>
<evidence type="ECO:0000259" key="2">
    <source>
        <dbReference type="Pfam" id="PF14479"/>
    </source>
</evidence>
<proteinExistence type="predicted"/>